<protein>
    <submittedName>
        <fullName evidence="1">Uncharacterized protein</fullName>
    </submittedName>
</protein>
<dbReference type="Proteomes" id="UP001237642">
    <property type="component" value="Unassembled WGS sequence"/>
</dbReference>
<gene>
    <name evidence="1" type="ORF">POM88_049237</name>
</gene>
<proteinExistence type="predicted"/>
<organism evidence="1 2">
    <name type="scientific">Heracleum sosnowskyi</name>
    <dbReference type="NCBI Taxonomy" id="360622"/>
    <lineage>
        <taxon>Eukaryota</taxon>
        <taxon>Viridiplantae</taxon>
        <taxon>Streptophyta</taxon>
        <taxon>Embryophyta</taxon>
        <taxon>Tracheophyta</taxon>
        <taxon>Spermatophyta</taxon>
        <taxon>Magnoliopsida</taxon>
        <taxon>eudicotyledons</taxon>
        <taxon>Gunneridae</taxon>
        <taxon>Pentapetalae</taxon>
        <taxon>asterids</taxon>
        <taxon>campanulids</taxon>
        <taxon>Apiales</taxon>
        <taxon>Apiaceae</taxon>
        <taxon>Apioideae</taxon>
        <taxon>apioid superclade</taxon>
        <taxon>Tordylieae</taxon>
        <taxon>Tordyliinae</taxon>
        <taxon>Heracleum</taxon>
    </lineage>
</organism>
<reference evidence="1" key="1">
    <citation type="submission" date="2023-02" db="EMBL/GenBank/DDBJ databases">
        <title>Genome of toxic invasive species Heracleum sosnowskyi carries increased number of genes despite the absence of recent whole-genome duplications.</title>
        <authorList>
            <person name="Schelkunov M."/>
            <person name="Shtratnikova V."/>
            <person name="Makarenko M."/>
            <person name="Klepikova A."/>
            <person name="Omelchenko D."/>
            <person name="Novikova G."/>
            <person name="Obukhova E."/>
            <person name="Bogdanov V."/>
            <person name="Penin A."/>
            <person name="Logacheva M."/>
        </authorList>
    </citation>
    <scope>NUCLEOTIDE SEQUENCE</scope>
    <source>
        <strain evidence="1">Hsosn_3</strain>
        <tissue evidence="1">Leaf</tissue>
    </source>
</reference>
<evidence type="ECO:0000313" key="1">
    <source>
        <dbReference type="EMBL" id="KAK1355981.1"/>
    </source>
</evidence>
<dbReference type="AlphaFoldDB" id="A0AAD8M0E0"/>
<keyword evidence="2" id="KW-1185">Reference proteome</keyword>
<sequence length="116" mass="13020">MNCYTIQELEDYVKDQYRQELTLRTYSFPDEVVLGMEPVNLFCDKSRKVKFLEAITKDGNSKIGPLRCWPGGLCLSRSVGDMDVGVFIVPVSRVKQVKLSSSGGRLVTVMVGCFEC</sequence>
<comment type="caution">
    <text evidence="1">The sequence shown here is derived from an EMBL/GenBank/DDBJ whole genome shotgun (WGS) entry which is preliminary data.</text>
</comment>
<dbReference type="EMBL" id="JAUIZM010000011">
    <property type="protein sequence ID" value="KAK1355981.1"/>
    <property type="molecule type" value="Genomic_DNA"/>
</dbReference>
<accession>A0AAD8M0E0</accession>
<reference evidence="1" key="2">
    <citation type="submission" date="2023-05" db="EMBL/GenBank/DDBJ databases">
        <authorList>
            <person name="Schelkunov M.I."/>
        </authorList>
    </citation>
    <scope>NUCLEOTIDE SEQUENCE</scope>
    <source>
        <strain evidence="1">Hsosn_3</strain>
        <tissue evidence="1">Leaf</tissue>
    </source>
</reference>
<evidence type="ECO:0000313" key="2">
    <source>
        <dbReference type="Proteomes" id="UP001237642"/>
    </source>
</evidence>
<name>A0AAD8M0E0_9APIA</name>